<evidence type="ECO:0000256" key="7">
    <source>
        <dbReference type="ARBA" id="ARBA00023004"/>
    </source>
</evidence>
<dbReference type="FunFam" id="3.40.920.10:FF:000001">
    <property type="entry name" value="Pyruvate:ferredoxin (Flavodoxin) oxidoreductase"/>
    <property type="match status" value="1"/>
</dbReference>
<dbReference type="PIRSF" id="PIRSF000159">
    <property type="entry name" value="NifJ"/>
    <property type="match status" value="1"/>
</dbReference>
<keyword evidence="4 12" id="KW-0479">Metal-binding</keyword>
<feature type="binding site" evidence="12">
    <location>
        <position position="835"/>
    </location>
    <ligand>
        <name>[4Fe-4S] cluster</name>
        <dbReference type="ChEBI" id="CHEBI:49883"/>
        <label>3</label>
    </ligand>
</feature>
<dbReference type="Gene3D" id="3.40.50.920">
    <property type="match status" value="1"/>
</dbReference>
<feature type="binding site" evidence="10">
    <location>
        <begin position="1019"/>
        <end position="1024"/>
    </location>
    <ligand>
        <name>thiamine diphosphate</name>
        <dbReference type="ChEBI" id="CHEBI:58937"/>
    </ligand>
</feature>
<dbReference type="FunFam" id="3.40.50.970:FF:000012">
    <property type="entry name" value="Pyruvate:ferredoxin (Flavodoxin) oxidoreductase"/>
    <property type="match status" value="1"/>
</dbReference>
<feature type="binding site" evidence="12">
    <location>
        <position position="769"/>
    </location>
    <ligand>
        <name>[4Fe-4S] cluster</name>
        <dbReference type="ChEBI" id="CHEBI:49883"/>
        <label>2</label>
    </ligand>
</feature>
<comment type="similarity">
    <text evidence="1 9">Belongs to the pyruvate:ferredoxin/flavodoxin oxidoreductase family.</text>
</comment>
<evidence type="ECO:0000313" key="15">
    <source>
        <dbReference type="Proteomes" id="UP000595564"/>
    </source>
</evidence>
<dbReference type="GO" id="GO:0044281">
    <property type="term" value="P:small molecule metabolic process"/>
    <property type="evidence" value="ECO:0007669"/>
    <property type="project" value="UniProtKB-ARBA"/>
</dbReference>
<feature type="binding site" evidence="12">
    <location>
        <position position="766"/>
    </location>
    <ligand>
        <name>[4Fe-4S] cluster</name>
        <dbReference type="ChEBI" id="CHEBI:49883"/>
        <label>2</label>
    </ligand>
</feature>
<keyword evidence="2 9" id="KW-0813">Transport</keyword>
<dbReference type="NCBIfam" id="TIGR02176">
    <property type="entry name" value="pyruv_ox_red"/>
    <property type="match status" value="1"/>
</dbReference>
<dbReference type="Pfam" id="PF01855">
    <property type="entry name" value="POR_N"/>
    <property type="match status" value="1"/>
</dbReference>
<dbReference type="SUPFAM" id="SSF52922">
    <property type="entry name" value="TK C-terminal domain-like"/>
    <property type="match status" value="1"/>
</dbReference>
<evidence type="ECO:0000256" key="9">
    <source>
        <dbReference type="PIRNR" id="PIRNR000159"/>
    </source>
</evidence>
<evidence type="ECO:0000256" key="12">
    <source>
        <dbReference type="PIRSR" id="PIRSR000159-50"/>
    </source>
</evidence>
<dbReference type="Pfam" id="PF12838">
    <property type="entry name" value="Fer4_7"/>
    <property type="match status" value="1"/>
</dbReference>
<dbReference type="KEGG" id="thyd:TTHT_0922"/>
<dbReference type="PROSITE" id="PS00198">
    <property type="entry name" value="4FE4S_FER_1"/>
    <property type="match status" value="1"/>
</dbReference>
<dbReference type="InterPro" id="IPR037112">
    <property type="entry name" value="Pyrv-flavodox_OxR_EKR_sf"/>
</dbReference>
<dbReference type="GO" id="GO:0006979">
    <property type="term" value="P:response to oxidative stress"/>
    <property type="evidence" value="ECO:0007669"/>
    <property type="project" value="TreeGrafter"/>
</dbReference>
<dbReference type="GO" id="GO:0005506">
    <property type="term" value="F:iron ion binding"/>
    <property type="evidence" value="ECO:0007669"/>
    <property type="project" value="InterPro"/>
</dbReference>
<dbReference type="Pfam" id="PF02775">
    <property type="entry name" value="TPP_enzyme_C"/>
    <property type="match status" value="1"/>
</dbReference>
<feature type="binding site" evidence="12">
    <location>
        <position position="711"/>
    </location>
    <ligand>
        <name>[4Fe-4S] cluster</name>
        <dbReference type="ChEBI" id="CHEBI:49883"/>
        <label>1</label>
    </ligand>
</feature>
<dbReference type="Gene3D" id="3.40.920.10">
    <property type="entry name" value="Pyruvate-ferredoxin oxidoreductase, PFOR, domain III"/>
    <property type="match status" value="1"/>
</dbReference>
<feature type="binding site" evidence="12">
    <location>
        <position position="715"/>
    </location>
    <ligand>
        <name>[4Fe-4S] cluster</name>
        <dbReference type="ChEBI" id="CHEBI:49883"/>
        <label>2</label>
    </ligand>
</feature>
<evidence type="ECO:0000256" key="5">
    <source>
        <dbReference type="ARBA" id="ARBA00022982"/>
    </source>
</evidence>
<proteinExistence type="inferred from homology"/>
<dbReference type="SMART" id="SM00890">
    <property type="entry name" value="EKR"/>
    <property type="match status" value="1"/>
</dbReference>
<dbReference type="GO" id="GO:0030976">
    <property type="term" value="F:thiamine pyrophosphate binding"/>
    <property type="evidence" value="ECO:0007669"/>
    <property type="project" value="InterPro"/>
</dbReference>
<dbReference type="InterPro" id="IPR029061">
    <property type="entry name" value="THDP-binding"/>
</dbReference>
<feature type="binding site" evidence="12">
    <location>
        <position position="705"/>
    </location>
    <ligand>
        <name>[4Fe-4S] cluster</name>
        <dbReference type="ChEBI" id="CHEBI:49883"/>
        <label>1</label>
    </ligand>
</feature>
<feature type="binding site" evidence="10">
    <location>
        <position position="860"/>
    </location>
    <ligand>
        <name>thiamine diphosphate</name>
        <dbReference type="ChEBI" id="CHEBI:58937"/>
    </ligand>
</feature>
<evidence type="ECO:0000256" key="1">
    <source>
        <dbReference type="ARBA" id="ARBA00009032"/>
    </source>
</evidence>
<feature type="domain" description="4Fe-4S ferredoxin-type" evidence="13">
    <location>
        <begin position="696"/>
        <end position="725"/>
    </location>
</feature>
<evidence type="ECO:0000259" key="13">
    <source>
        <dbReference type="PROSITE" id="PS51379"/>
    </source>
</evidence>
<feature type="site" description="Important for catalytic activity" evidence="11">
    <location>
        <position position="1024"/>
    </location>
</feature>
<dbReference type="EMBL" id="AP017470">
    <property type="protein sequence ID" value="BBB32477.1"/>
    <property type="molecule type" value="Genomic_DNA"/>
</dbReference>
<dbReference type="InterPro" id="IPR002880">
    <property type="entry name" value="Pyrv_Fd/Flavodoxin_OxRdtase_N"/>
</dbReference>
<dbReference type="InterPro" id="IPR011895">
    <property type="entry name" value="Pyrv_flavodox_OxRed"/>
</dbReference>
<dbReference type="CDD" id="cd07034">
    <property type="entry name" value="TPP_PYR_PFOR_IOR-alpha_like"/>
    <property type="match status" value="1"/>
</dbReference>
<feature type="binding site" evidence="12">
    <location>
        <position position="1099"/>
    </location>
    <ligand>
        <name>[4Fe-4S] cluster</name>
        <dbReference type="ChEBI" id="CHEBI:49883"/>
        <label>3</label>
    </ligand>
</feature>
<keyword evidence="14" id="KW-0670">Pyruvate</keyword>
<evidence type="ECO:0000313" key="14">
    <source>
        <dbReference type="EMBL" id="BBB32477.1"/>
    </source>
</evidence>
<dbReference type="CDD" id="cd03377">
    <property type="entry name" value="TPP_PFOR_PNO"/>
    <property type="match status" value="1"/>
</dbReference>
<dbReference type="Pfam" id="PF17147">
    <property type="entry name" value="PFOR_II"/>
    <property type="match status" value="1"/>
</dbReference>
<dbReference type="PROSITE" id="PS51379">
    <property type="entry name" value="4FE4S_FER_2"/>
    <property type="match status" value="2"/>
</dbReference>
<dbReference type="SUPFAM" id="SSF52518">
    <property type="entry name" value="Thiamin diphosphate-binding fold (THDP-binding)"/>
    <property type="match status" value="2"/>
</dbReference>
<feature type="binding site" evidence="10">
    <location>
        <position position="67"/>
    </location>
    <ligand>
        <name>thiamine diphosphate</name>
        <dbReference type="ChEBI" id="CHEBI:58937"/>
    </ligand>
</feature>
<dbReference type="InterPro" id="IPR011766">
    <property type="entry name" value="TPP_enzyme_TPP-bd"/>
</dbReference>
<protein>
    <submittedName>
        <fullName evidence="14">Putative pyruvate-flavodoxin oxidoreductase</fullName>
    </submittedName>
</protein>
<dbReference type="Gene3D" id="4.10.780.10">
    <property type="entry name" value="Pyruvate-flavodoxin oxidoreductase, EKR domain"/>
    <property type="match status" value="1"/>
</dbReference>
<keyword evidence="5 9" id="KW-0249">Electron transport</keyword>
<reference evidence="14 15" key="1">
    <citation type="journal article" date="2012" name="Extremophiles">
        <title>Thermotomaculum hydrothermale gen. nov., sp. nov., a novel heterotrophic thermophile within the phylum Acidobacteria from a deep-sea hydrothermal vent chimney in the Southern Okinawa Trough.</title>
        <authorList>
            <person name="Izumi H."/>
            <person name="Nunoura T."/>
            <person name="Miyazaki M."/>
            <person name="Mino S."/>
            <person name="Toki T."/>
            <person name="Takai K."/>
            <person name="Sako Y."/>
            <person name="Sawabe T."/>
            <person name="Nakagawa S."/>
        </authorList>
    </citation>
    <scope>NUCLEOTIDE SEQUENCE [LARGE SCALE GENOMIC DNA]</scope>
    <source>
        <strain evidence="14 15">AC55</strain>
    </source>
</reference>
<dbReference type="GO" id="GO:0051539">
    <property type="term" value="F:4 iron, 4 sulfur cluster binding"/>
    <property type="evidence" value="ECO:0007669"/>
    <property type="project" value="UniProtKB-KW"/>
</dbReference>
<feature type="site" description="Important for catalytic activity" evidence="11">
    <location>
        <position position="67"/>
    </location>
</feature>
<dbReference type="Pfam" id="PF01558">
    <property type="entry name" value="POR"/>
    <property type="match status" value="1"/>
</dbReference>
<comment type="cofactor">
    <cofactor evidence="12">
        <name>[4Fe-4S] cluster</name>
        <dbReference type="ChEBI" id="CHEBI:49883"/>
    </cofactor>
    <text evidence="12">Binds 3 [4Fe-4S] clusters per subunit.</text>
</comment>
<dbReference type="InterPro" id="IPR019752">
    <property type="entry name" value="Pyrv/ketoisovalerate_OxRed_cat"/>
</dbReference>
<evidence type="ECO:0000256" key="10">
    <source>
        <dbReference type="PIRSR" id="PIRSR000159-1"/>
    </source>
</evidence>
<accession>A0A7R6SZ80</accession>
<name>A0A7R6SZ80_9BACT</name>
<dbReference type="SUPFAM" id="SSF53323">
    <property type="entry name" value="Pyruvate-ferredoxin oxidoreductase, PFOR, domain III"/>
    <property type="match status" value="1"/>
</dbReference>
<feature type="binding site" evidence="12">
    <location>
        <position position="773"/>
    </location>
    <ligand>
        <name>[4Fe-4S] cluster</name>
        <dbReference type="ChEBI" id="CHEBI:49883"/>
        <label>1</label>
    </ligand>
</feature>
<dbReference type="InterPro" id="IPR017900">
    <property type="entry name" value="4Fe4S_Fe_S_CS"/>
</dbReference>
<feature type="site" description="Important for catalytic activity" evidence="11">
    <location>
        <position position="117"/>
    </location>
</feature>
<evidence type="ECO:0000256" key="6">
    <source>
        <dbReference type="ARBA" id="ARBA00023002"/>
    </source>
</evidence>
<dbReference type="AlphaFoldDB" id="A0A7R6SZ80"/>
<feature type="binding site" evidence="12">
    <location>
        <position position="763"/>
    </location>
    <ligand>
        <name>[4Fe-4S] cluster</name>
        <dbReference type="ChEBI" id="CHEBI:49883"/>
        <label>2</label>
    </ligand>
</feature>
<dbReference type="InterPro" id="IPR002869">
    <property type="entry name" value="Pyrv_flavodox_OxRed_cen"/>
</dbReference>
<dbReference type="PANTHER" id="PTHR32154:SF0">
    <property type="entry name" value="PYRUVATE-FLAVODOXIN OXIDOREDUCTASE-RELATED"/>
    <property type="match status" value="1"/>
</dbReference>
<dbReference type="PANTHER" id="PTHR32154">
    <property type="entry name" value="PYRUVATE-FLAVODOXIN OXIDOREDUCTASE-RELATED"/>
    <property type="match status" value="1"/>
</dbReference>
<evidence type="ECO:0000256" key="4">
    <source>
        <dbReference type="ARBA" id="ARBA00022723"/>
    </source>
</evidence>
<keyword evidence="15" id="KW-1185">Reference proteome</keyword>
<evidence type="ECO:0000256" key="11">
    <source>
        <dbReference type="PIRSR" id="PIRSR000159-2"/>
    </source>
</evidence>
<dbReference type="Gene3D" id="3.40.50.970">
    <property type="match status" value="2"/>
</dbReference>
<evidence type="ECO:0000256" key="8">
    <source>
        <dbReference type="ARBA" id="ARBA00023014"/>
    </source>
</evidence>
<gene>
    <name evidence="14" type="primary">nifJ</name>
    <name evidence="14" type="ORF">TTHT_0922</name>
</gene>
<evidence type="ECO:0000256" key="2">
    <source>
        <dbReference type="ARBA" id="ARBA00022448"/>
    </source>
</evidence>
<feature type="binding site" evidence="12">
    <location>
        <position position="708"/>
    </location>
    <ligand>
        <name>[4Fe-4S] cluster</name>
        <dbReference type="ChEBI" id="CHEBI:49883"/>
        <label>1</label>
    </ligand>
</feature>
<keyword evidence="3 12" id="KW-0004">4Fe-4S</keyword>
<evidence type="ECO:0000256" key="3">
    <source>
        <dbReference type="ARBA" id="ARBA00022485"/>
    </source>
</evidence>
<feature type="binding site" evidence="10">
    <location>
        <position position="117"/>
    </location>
    <ligand>
        <name>pyruvate</name>
        <dbReference type="ChEBI" id="CHEBI:15361"/>
    </ligand>
</feature>
<dbReference type="InterPro" id="IPR017896">
    <property type="entry name" value="4Fe4S_Fe-S-bd"/>
</dbReference>
<feature type="binding site" evidence="10">
    <location>
        <begin position="990"/>
        <end position="993"/>
    </location>
    <ligand>
        <name>thiamine diphosphate</name>
        <dbReference type="ChEBI" id="CHEBI:58937"/>
    </ligand>
</feature>
<dbReference type="InterPro" id="IPR050722">
    <property type="entry name" value="Pyruvate:ferred/Flavod_OxRd"/>
</dbReference>
<dbReference type="Proteomes" id="UP000595564">
    <property type="component" value="Chromosome"/>
</dbReference>
<feature type="binding site" evidence="12">
    <location>
        <position position="832"/>
    </location>
    <ligand>
        <name>[4Fe-4S] cluster</name>
        <dbReference type="ChEBI" id="CHEBI:49883"/>
        <label>3</label>
    </ligand>
</feature>
<feature type="site" description="Important for catalytic activity" evidence="11">
    <location>
        <position position="34"/>
    </location>
</feature>
<dbReference type="SUPFAM" id="SSF54862">
    <property type="entry name" value="4Fe-4S ferredoxins"/>
    <property type="match status" value="1"/>
</dbReference>
<dbReference type="InterPro" id="IPR019456">
    <property type="entry name" value="Pyrv-flavodox_OxRtase_EKR"/>
</dbReference>
<dbReference type="FunFam" id="3.40.50.920:FF:000007">
    <property type="entry name" value="Pyruvate:ferredoxin (Flavodoxin) oxidoreductase"/>
    <property type="match status" value="1"/>
</dbReference>
<dbReference type="InterPro" id="IPR033412">
    <property type="entry name" value="PFOR_II"/>
</dbReference>
<feature type="domain" description="4Fe-4S ferredoxin-type" evidence="13">
    <location>
        <begin position="754"/>
        <end position="787"/>
    </location>
</feature>
<sequence>MSDYKVIKQSIDGNTAAARVAHAMSEVIAIYPITPSSPMGELADVLSVKGEKNIFGQIPRVYEMQSEGGASGAVHGAAAAGSLTTTFTASQGLLLMIPNMFKLAGELTPTVFHIAARSVATHALSIFGDHSDVMATRQTGFAMIASANQQEIQDLATIAHAATIEAKVPILHFFDGFRTSHEIRKVELVPKEVMKEMIEMKYVYEMRKRALNPDYPTLRGTAENPDIFFQNREAQNPYYDRFPEVFDKYAEKFAKLTGRKYNAFDYVGDENAEVVVVIMGSGSDVAHETVEKLNTMGYKTGVVKVRLYRPFDRERFFKAMPKSVKKVIVLDRTKEHGAPGEPLYLDVVAAFDRQLELGLIDSKPLIVGGIYGLSSKEFTPAMLKGAIDHVINNPVEKIIHRFTLGIEDDVTHKSIPYDENFDAENPKVRRAKIFGFGSDGTVGASKNSIKIIGDVAGKEAQGYFVYDSKKAGGITVSHLRFSDEKILSPYLITKPDFVGINKMEYIGTLDVLKGIQEGGTVLINTHVEPEKVISLFPKKDIETIINKKLKVYCIDAYKIAYDIGLGERINIIMQTGFFKLTGILPEEVFTREIENAISKTYAKKGEKVVNMNIEAMRRALKEIKEVPVPSSVTEHTEKPWTVEVLPQDKEIKDFIESVVVPVMHSEGDTIPVSKIPVDGVFPTGTTKYEKRSVAVRVPKWNFENCIQCSQCAFACPHAAIRAAVFDKDNIQLPEEEFPTIKFNHKDNKDGKYVYRIQVFPDDCTGCGVCVTVCPGKKGNKALELVPKYEVLEPLRKSLDEYLRAPKETKFASKASVRTVELNEPLFEFSGACPGCGETPYITLMTLLQGDRVIQANATGCSSIYGGTAPTIPYCKNDRGEGPAWGNSLFEDNAEYGLGMRLAVDQLTKHAFELRKQLLEKDGVNEDVKKLLLEVEDIDEQRANDNAFYKTRDAVDKLKELLKDYPAGSLENELYEHLSYLKYKAVWIVGGDGWAYDIGYGGLDHVTASGMDVNILVLDTEVYSNTGGQRSKATPMGGMAKFAMGGKETEKKDLGLISMSYRNVYVGSIAFGASMTQTLKAMKEAASYPGPSLLVAYSNCIEHGINMAQGPEEAKLAVETGYWLLYRFDPRRLKEKKNPLQLDSKEPSRPLRDFYESQRRFKYLLETQPEIAEKYLEEASKWVINRYRYYKKLSELSFEDWEV</sequence>
<feature type="binding site" evidence="10">
    <location>
        <position position="34"/>
    </location>
    <ligand>
        <name>pyruvate</name>
        <dbReference type="ChEBI" id="CHEBI:15361"/>
    </ligand>
</feature>
<organism evidence="14 15">
    <name type="scientific">Thermotomaculum hydrothermale</name>
    <dbReference type="NCBI Taxonomy" id="981385"/>
    <lineage>
        <taxon>Bacteria</taxon>
        <taxon>Pseudomonadati</taxon>
        <taxon>Acidobacteriota</taxon>
        <taxon>Holophagae</taxon>
        <taxon>Thermotomaculales</taxon>
        <taxon>Thermotomaculaceae</taxon>
        <taxon>Thermotomaculum</taxon>
    </lineage>
</organism>
<dbReference type="GO" id="GO:0016903">
    <property type="term" value="F:oxidoreductase activity, acting on the aldehyde or oxo group of donors"/>
    <property type="evidence" value="ECO:0007669"/>
    <property type="project" value="InterPro"/>
</dbReference>
<dbReference type="InterPro" id="IPR009014">
    <property type="entry name" value="Transketo_C/PFOR_II"/>
</dbReference>
<dbReference type="GO" id="GO:0022900">
    <property type="term" value="P:electron transport chain"/>
    <property type="evidence" value="ECO:0007669"/>
    <property type="project" value="InterPro"/>
</dbReference>
<keyword evidence="7 12" id="KW-0408">Iron</keyword>
<feature type="binding site" evidence="12">
    <location>
        <position position="860"/>
    </location>
    <ligand>
        <name>[4Fe-4S] cluster</name>
        <dbReference type="ChEBI" id="CHEBI:49883"/>
        <label>3</label>
    </ligand>
</feature>
<feature type="binding site" evidence="10">
    <location>
        <position position="837"/>
    </location>
    <ligand>
        <name>thiamine diphosphate</name>
        <dbReference type="ChEBI" id="CHEBI:58937"/>
    </ligand>
</feature>
<keyword evidence="6 9" id="KW-0560">Oxidoreductase</keyword>
<keyword evidence="8 12" id="KW-0411">Iron-sulfur</keyword>
<dbReference type="Gene3D" id="3.30.70.20">
    <property type="match status" value="1"/>
</dbReference>
<dbReference type="RefSeq" id="WP_201328828.1">
    <property type="nucleotide sequence ID" value="NZ_AP017470.1"/>
</dbReference>
<dbReference type="Pfam" id="PF10371">
    <property type="entry name" value="EKR"/>
    <property type="match status" value="1"/>
</dbReference>